<proteinExistence type="predicted"/>
<feature type="transmembrane region" description="Helical" evidence="2">
    <location>
        <begin position="132"/>
        <end position="150"/>
    </location>
</feature>
<sequence length="741" mass="80314">MNAAAAAQRLQQAWRAARWRRGLDRAALALPWAAAAAAVLWRASGASLAAAGFAFAAVVAAAWAWRAAAAFDRRWLIRRLDGLRRDMDDSAELLFARSETLNELQRLQRARLQARLAAGAPPDLRPAWSGRGIALSGVAASVAISAVLLWPTSPSARRETALAPAPEVAAAPGQPRLLAQNLHVRAPAYTGLPARDEPSLQGRVAEGSRLDWTLRFAPQPTGAELVFLDGQRLPLQRGEDGDWRAQRLLIRSALYRIVAHGAPAAQSQRLHRLDAIPDRPPQLRTIAPDRSLSLVGPDQRSWSLIFDANDDYGLAADASLRVTLAQGSGENIVFRERTLRVPGRGGAAAKRYAHRLDLAALGFARGDDLIVQLSVDDNRRPQAQNVRSASLILRWPADQGSEATGVEGLVKTVMPAYFRSQRQIIIDAEALIAQRRKLEGERFVQRSDAIGVDQRLLRLRYGQFLGEESEGAPPLPTSDAHDDGDAERDGQGRDGHAQAGGEGGVADKPAAPDEDGHDHARPPVPARFGEAGSVLEQFGHTHDIAEAATLLDPKTRALLKSALDEMWQSELHLRQGRPQQALPYAYRALRFIKQVQQASRIYLARVGPELPPIDFTRRLSGERAGLARRGDPLAAATAADPLPAALWQALQPVPGAAAAPVDYAALERWLDAHPERVSDPLAFAAALDAVRQRSDCADCRARLRALLWPVLARPPAAVSRRAAGDAGDRRYFEALQAEAGR</sequence>
<evidence type="ECO:0000256" key="1">
    <source>
        <dbReference type="SAM" id="MobiDB-lite"/>
    </source>
</evidence>
<feature type="transmembrane region" description="Helical" evidence="2">
    <location>
        <begin position="26"/>
        <end position="43"/>
    </location>
</feature>
<evidence type="ECO:0008006" key="4">
    <source>
        <dbReference type="Google" id="ProtNLM"/>
    </source>
</evidence>
<organism evidence="3">
    <name type="scientific">Lysobacter firmicutimachus</name>
    <dbReference type="NCBI Taxonomy" id="1792846"/>
    <lineage>
        <taxon>Bacteria</taxon>
        <taxon>Pseudomonadati</taxon>
        <taxon>Pseudomonadota</taxon>
        <taxon>Gammaproteobacteria</taxon>
        <taxon>Lysobacterales</taxon>
        <taxon>Lysobacteraceae</taxon>
        <taxon>Lysobacter</taxon>
    </lineage>
</organism>
<feature type="transmembrane region" description="Helical" evidence="2">
    <location>
        <begin position="49"/>
        <end position="69"/>
    </location>
</feature>
<dbReference type="PANTHER" id="PTHR48125">
    <property type="entry name" value="LP07818P1"/>
    <property type="match status" value="1"/>
</dbReference>
<dbReference type="PANTHER" id="PTHR48125:SF12">
    <property type="entry name" value="AT HOOK TRANSCRIPTION FACTOR FAMILY-RELATED"/>
    <property type="match status" value="1"/>
</dbReference>
<keyword evidence="2" id="KW-0812">Transmembrane</keyword>
<name>A0AAU8MMG9_9GAMM</name>
<protein>
    <recommendedName>
        <fullName evidence="4">DUF4175 domain-containing protein</fullName>
    </recommendedName>
</protein>
<dbReference type="RefSeq" id="WP_363797170.1">
    <property type="nucleotide sequence ID" value="NZ_CP159925.1"/>
</dbReference>
<feature type="region of interest" description="Disordered" evidence="1">
    <location>
        <begin position="467"/>
        <end position="527"/>
    </location>
</feature>
<dbReference type="EMBL" id="CP159925">
    <property type="protein sequence ID" value="XCO74314.1"/>
    <property type="molecule type" value="Genomic_DNA"/>
</dbReference>
<evidence type="ECO:0000313" key="3">
    <source>
        <dbReference type="EMBL" id="XCO74314.1"/>
    </source>
</evidence>
<feature type="compositionally biased region" description="Basic and acidic residues" evidence="1">
    <location>
        <begin position="479"/>
        <end position="496"/>
    </location>
</feature>
<reference evidence="3" key="1">
    <citation type="submission" date="2024-06" db="EMBL/GenBank/DDBJ databases">
        <authorList>
            <person name="Li S."/>
        </authorList>
    </citation>
    <scope>NUCLEOTIDE SEQUENCE</scope>
    <source>
        <strain evidence="3">SR10</strain>
    </source>
</reference>
<accession>A0AAU8MMG9</accession>
<keyword evidence="2" id="KW-1133">Transmembrane helix</keyword>
<dbReference type="AlphaFoldDB" id="A0AAU8MMG9"/>
<evidence type="ECO:0000256" key="2">
    <source>
        <dbReference type="SAM" id="Phobius"/>
    </source>
</evidence>
<feature type="compositionally biased region" description="Basic and acidic residues" evidence="1">
    <location>
        <begin position="510"/>
        <end position="521"/>
    </location>
</feature>
<keyword evidence="2" id="KW-0472">Membrane</keyword>
<gene>
    <name evidence="3" type="ORF">ABU614_18315</name>
</gene>